<evidence type="ECO:0000256" key="12">
    <source>
        <dbReference type="RuleBase" id="RU003679"/>
    </source>
</evidence>
<comment type="catalytic activity">
    <reaction evidence="1 11">
        <text>Hydrolysis of terminal non-reducing beta-D-galactose residues in beta-D-galactosides.</text>
        <dbReference type="EC" id="3.2.1.23"/>
    </reaction>
</comment>
<dbReference type="InterPro" id="IPR019801">
    <property type="entry name" value="Glyco_hydro_35_CS"/>
</dbReference>
<dbReference type="CDD" id="cd22842">
    <property type="entry name" value="Gal_Rha_Lectin_BGal"/>
    <property type="match status" value="1"/>
</dbReference>
<dbReference type="Pfam" id="PF21467">
    <property type="entry name" value="BetaGal_gal-bd"/>
    <property type="match status" value="1"/>
</dbReference>
<keyword evidence="16" id="KW-1185">Reference proteome</keyword>
<sequence length="895" mass="99713">MTSFSRTPTTPLTEFQNLNLLQQVLLNKRKDMENSVKDKFITICLLLLYTCLSSFATEVSFDGRAIKINGERRVLFSGAIHYARSTPGMWPDLMQKAKEGGLDAIETYVFWNVHEPRRREFVVSYVLNPCNPKAYLLFFNNIGEMLMLLGNLDLVRYLKTVQDAGLYAILRIGPYVCAEWNYGGFPVWLHNIPGIQLRTDNQIYKDEMQNFTTMIVNMVKQEKLLAPQGGPIIITQIENEFGNVEGSYGEAGKSYVQWCAKMAVGLNVGVPWIMCMQHDAPQTVINTWNGFYGDSFKQNNPNSPKMWTENWTGWYKNWGGKDPSRPVEDIAYAVALFFQSGGTLTNYYMYHGGTNFGRTSGIYITTSYDYDAPLDEYGNLRQPKWGHLKGLHTAIKMMEKVLTEGNISTTNVGVGVNATIYSANGTSGCFLSNKNATSSATVTFQGNQYSLPAWSVSILPDCKKEVYNTAKVNAQTSLTVMKPNGAESEPAQLNWVWKAEPMKDTTVKGKGTFSAMQLLEQKAASGDTSDYLWYMTRVNIPKNDPFWTKNMTLRVNTTGPILHAYVNGKHIGSHVGIHWKFMVVLEQTAKMKPGLSTIALLSATVGLPNYGEFFDKNVFGIVGGPVELVGNGNITKDLSNNKWFYKVGLNGEDRQFYRPGNSPHLRALKWNSDSFVMNRMMTWYKTTFKTPLGNDPVVVDLIGMGKGHAWVNGNSLGRYWSSAVADDGCGGQCDYRGHFDSGKCLSKCGLPTQRWYHVPRSFLRDDINTLVLFEELGGNPTQVNFQTVTIGTICGHAYEGNILELSCQGSQTISAIQFSSFGDAQGTCGSFQKGTCEADNSLSVVQKVLSCYICAFPGYGVRNEKIDNFQSSSGKRPRGGGLNRHGQGTRLGEWE</sequence>
<dbReference type="GO" id="GO:0004565">
    <property type="term" value="F:beta-galactosidase activity"/>
    <property type="evidence" value="ECO:0007669"/>
    <property type="project" value="UniProtKB-EC"/>
</dbReference>
<dbReference type="FunFam" id="2.60.120.260:FF:000142">
    <property type="entry name" value="Beta-galactosidase"/>
    <property type="match status" value="1"/>
</dbReference>
<evidence type="ECO:0000256" key="8">
    <source>
        <dbReference type="ARBA" id="ARBA00022801"/>
    </source>
</evidence>
<dbReference type="GO" id="GO:0005975">
    <property type="term" value="P:carbohydrate metabolic process"/>
    <property type="evidence" value="ECO:0007669"/>
    <property type="project" value="InterPro"/>
</dbReference>
<dbReference type="Pfam" id="PF01301">
    <property type="entry name" value="Glyco_hydro_35"/>
    <property type="match status" value="2"/>
</dbReference>
<dbReference type="InterPro" id="IPR017853">
    <property type="entry name" value="GH"/>
</dbReference>
<name>A0A7J7P540_9MAGN</name>
<reference evidence="15 16" key="1">
    <citation type="journal article" date="2020" name="IScience">
        <title>Genome Sequencing of the Endangered Kingdonia uniflora (Circaeasteraceae, Ranunculales) Reveals Potential Mechanisms of Evolutionary Specialization.</title>
        <authorList>
            <person name="Sun Y."/>
            <person name="Deng T."/>
            <person name="Zhang A."/>
            <person name="Moore M.J."/>
            <person name="Landis J.B."/>
            <person name="Lin N."/>
            <person name="Zhang H."/>
            <person name="Zhang X."/>
            <person name="Huang J."/>
            <person name="Zhang X."/>
            <person name="Sun H."/>
            <person name="Wang H."/>
        </authorList>
    </citation>
    <scope>NUCLEOTIDE SEQUENCE [LARGE SCALE GENOMIC DNA]</scope>
    <source>
        <strain evidence="15">TB1705</strain>
        <tissue evidence="15">Leaf</tissue>
    </source>
</reference>
<keyword evidence="5" id="KW-0052">Apoplast</keyword>
<evidence type="ECO:0000256" key="6">
    <source>
        <dbReference type="ARBA" id="ARBA00022525"/>
    </source>
</evidence>
<proteinExistence type="inferred from homology"/>
<dbReference type="InterPro" id="IPR041392">
    <property type="entry name" value="GHD"/>
</dbReference>
<evidence type="ECO:0000259" key="14">
    <source>
        <dbReference type="PROSITE" id="PS50228"/>
    </source>
</evidence>
<feature type="region of interest" description="Disordered" evidence="13">
    <location>
        <begin position="870"/>
        <end position="895"/>
    </location>
</feature>
<evidence type="ECO:0000256" key="3">
    <source>
        <dbReference type="ARBA" id="ARBA00009809"/>
    </source>
</evidence>
<dbReference type="PANTHER" id="PTHR23421">
    <property type="entry name" value="BETA-GALACTOSIDASE RELATED"/>
    <property type="match status" value="1"/>
</dbReference>
<dbReference type="InterPro" id="IPR048913">
    <property type="entry name" value="BetaGal_gal-bd"/>
</dbReference>
<dbReference type="Proteomes" id="UP000541444">
    <property type="component" value="Unassembled WGS sequence"/>
</dbReference>
<dbReference type="SUPFAM" id="SSF49785">
    <property type="entry name" value="Galactose-binding domain-like"/>
    <property type="match status" value="2"/>
</dbReference>
<dbReference type="EC" id="3.2.1.23" evidence="4 11"/>
<dbReference type="GO" id="GO:0030246">
    <property type="term" value="F:carbohydrate binding"/>
    <property type="evidence" value="ECO:0007669"/>
    <property type="project" value="InterPro"/>
</dbReference>
<comment type="similarity">
    <text evidence="3 12">Belongs to the glycosyl hydrolase 35 family.</text>
</comment>
<evidence type="ECO:0000256" key="7">
    <source>
        <dbReference type="ARBA" id="ARBA00022729"/>
    </source>
</evidence>
<evidence type="ECO:0000256" key="1">
    <source>
        <dbReference type="ARBA" id="ARBA00001412"/>
    </source>
</evidence>
<comment type="subcellular location">
    <subcellularLocation>
        <location evidence="2">Secreted</location>
        <location evidence="2">Extracellular space</location>
        <location evidence="2">Apoplast</location>
    </subcellularLocation>
</comment>
<dbReference type="PRINTS" id="PR00742">
    <property type="entry name" value="GLHYDRLASE35"/>
</dbReference>
<evidence type="ECO:0000256" key="4">
    <source>
        <dbReference type="ARBA" id="ARBA00012756"/>
    </source>
</evidence>
<evidence type="ECO:0000256" key="5">
    <source>
        <dbReference type="ARBA" id="ARBA00022523"/>
    </source>
</evidence>
<dbReference type="EMBL" id="JACGCM010000276">
    <property type="protein sequence ID" value="KAF6174298.1"/>
    <property type="molecule type" value="Genomic_DNA"/>
</dbReference>
<keyword evidence="8 11" id="KW-0378">Hydrolase</keyword>
<gene>
    <name evidence="15" type="ORF">GIB67_040791</name>
</gene>
<dbReference type="Gene3D" id="3.20.20.80">
    <property type="entry name" value="Glycosidases"/>
    <property type="match status" value="1"/>
</dbReference>
<evidence type="ECO:0000256" key="11">
    <source>
        <dbReference type="RuleBase" id="RU000675"/>
    </source>
</evidence>
<dbReference type="OrthoDB" id="1657402at2759"/>
<dbReference type="InterPro" id="IPR001944">
    <property type="entry name" value="Glycoside_Hdrlase_35"/>
</dbReference>
<evidence type="ECO:0000256" key="9">
    <source>
        <dbReference type="ARBA" id="ARBA00023180"/>
    </source>
</evidence>
<dbReference type="InterPro" id="IPR000922">
    <property type="entry name" value="Lectin_gal-bd_dom"/>
</dbReference>
<dbReference type="InterPro" id="IPR031330">
    <property type="entry name" value="Gly_Hdrlase_35_cat"/>
</dbReference>
<keyword evidence="10 11" id="KW-0326">Glycosidase</keyword>
<accession>A0A7J7P540</accession>
<evidence type="ECO:0000256" key="10">
    <source>
        <dbReference type="ARBA" id="ARBA00023295"/>
    </source>
</evidence>
<keyword evidence="9" id="KW-0325">Glycoprotein</keyword>
<evidence type="ECO:0000256" key="13">
    <source>
        <dbReference type="SAM" id="MobiDB-lite"/>
    </source>
</evidence>
<dbReference type="FunFam" id="3.20.20.80:FF:000098">
    <property type="entry name" value="Beta-galactosidase"/>
    <property type="match status" value="1"/>
</dbReference>
<keyword evidence="7" id="KW-0732">Signal</keyword>
<comment type="caution">
    <text evidence="15">The sequence shown here is derived from an EMBL/GenBank/DDBJ whole genome shotgun (WGS) entry which is preliminary data.</text>
</comment>
<dbReference type="SUPFAM" id="SSF51445">
    <property type="entry name" value="(Trans)glycosidases"/>
    <property type="match status" value="1"/>
</dbReference>
<evidence type="ECO:0000313" key="16">
    <source>
        <dbReference type="Proteomes" id="UP000541444"/>
    </source>
</evidence>
<feature type="domain" description="SUEL-type lectin" evidence="14">
    <location>
        <begin position="797"/>
        <end position="847"/>
    </location>
</feature>
<dbReference type="Gene3D" id="2.60.120.260">
    <property type="entry name" value="Galactose-binding domain-like"/>
    <property type="match status" value="2"/>
</dbReference>
<dbReference type="GO" id="GO:0048046">
    <property type="term" value="C:apoplast"/>
    <property type="evidence" value="ECO:0007669"/>
    <property type="project" value="UniProtKB-SubCell"/>
</dbReference>
<dbReference type="AlphaFoldDB" id="A0A7J7P540"/>
<dbReference type="PROSITE" id="PS50228">
    <property type="entry name" value="SUEL_LECTIN"/>
    <property type="match status" value="1"/>
</dbReference>
<keyword evidence="6" id="KW-0964">Secreted</keyword>
<dbReference type="InterPro" id="IPR008979">
    <property type="entry name" value="Galactose-bd-like_sf"/>
</dbReference>
<evidence type="ECO:0000256" key="2">
    <source>
        <dbReference type="ARBA" id="ARBA00004271"/>
    </source>
</evidence>
<dbReference type="PROSITE" id="PS01182">
    <property type="entry name" value="GLYCOSYL_HYDROL_F35"/>
    <property type="match status" value="1"/>
</dbReference>
<evidence type="ECO:0000313" key="15">
    <source>
        <dbReference type="EMBL" id="KAF6174298.1"/>
    </source>
</evidence>
<dbReference type="Pfam" id="PF17834">
    <property type="entry name" value="GHD"/>
    <property type="match status" value="1"/>
</dbReference>
<protein>
    <recommendedName>
        <fullName evidence="4 11">Beta-galactosidase</fullName>
        <ecNumber evidence="4 11">3.2.1.23</ecNumber>
    </recommendedName>
</protein>
<organism evidence="15 16">
    <name type="scientific">Kingdonia uniflora</name>
    <dbReference type="NCBI Taxonomy" id="39325"/>
    <lineage>
        <taxon>Eukaryota</taxon>
        <taxon>Viridiplantae</taxon>
        <taxon>Streptophyta</taxon>
        <taxon>Embryophyta</taxon>
        <taxon>Tracheophyta</taxon>
        <taxon>Spermatophyta</taxon>
        <taxon>Magnoliopsida</taxon>
        <taxon>Ranunculales</taxon>
        <taxon>Circaeasteraceae</taxon>
        <taxon>Kingdonia</taxon>
    </lineage>
</organism>